<organism evidence="5 6">
    <name type="scientific">Microbacterium mitrae</name>
    <dbReference type="NCBI Taxonomy" id="664640"/>
    <lineage>
        <taxon>Bacteria</taxon>
        <taxon>Bacillati</taxon>
        <taxon>Actinomycetota</taxon>
        <taxon>Actinomycetes</taxon>
        <taxon>Micrococcales</taxon>
        <taxon>Microbacteriaceae</taxon>
        <taxon>Microbacterium</taxon>
    </lineage>
</organism>
<gene>
    <name evidence="5" type="ORF">FVP60_05645</name>
</gene>
<dbReference type="InterPro" id="IPR009057">
    <property type="entry name" value="Homeodomain-like_sf"/>
</dbReference>
<evidence type="ECO:0000256" key="2">
    <source>
        <dbReference type="ARBA" id="ARBA00023125"/>
    </source>
</evidence>
<protein>
    <submittedName>
        <fullName evidence="5">Helix-turn-helix domain-containing protein</fullName>
    </submittedName>
</protein>
<keyword evidence="3" id="KW-0804">Transcription</keyword>
<dbReference type="InterPro" id="IPR018060">
    <property type="entry name" value="HTH_AraC"/>
</dbReference>
<evidence type="ECO:0000313" key="5">
    <source>
        <dbReference type="EMBL" id="TXK06438.1"/>
    </source>
</evidence>
<accession>A0A5C8HTH0</accession>
<dbReference type="SUPFAM" id="SSF46689">
    <property type="entry name" value="Homeodomain-like"/>
    <property type="match status" value="1"/>
</dbReference>
<keyword evidence="6" id="KW-1185">Reference proteome</keyword>
<dbReference type="GO" id="GO:0003700">
    <property type="term" value="F:DNA-binding transcription factor activity"/>
    <property type="evidence" value="ECO:0007669"/>
    <property type="project" value="InterPro"/>
</dbReference>
<dbReference type="InterPro" id="IPR018062">
    <property type="entry name" value="HTH_AraC-typ_CS"/>
</dbReference>
<dbReference type="Gene3D" id="1.10.10.60">
    <property type="entry name" value="Homeodomain-like"/>
    <property type="match status" value="1"/>
</dbReference>
<comment type="caution">
    <text evidence="5">The sequence shown here is derived from an EMBL/GenBank/DDBJ whole genome shotgun (WGS) entry which is preliminary data.</text>
</comment>
<feature type="domain" description="HTH araC/xylS-type" evidence="4">
    <location>
        <begin position="263"/>
        <end position="362"/>
    </location>
</feature>
<keyword evidence="1" id="KW-0805">Transcription regulation</keyword>
<dbReference type="SMART" id="SM00342">
    <property type="entry name" value="HTH_ARAC"/>
    <property type="match status" value="1"/>
</dbReference>
<dbReference type="InterPro" id="IPR035418">
    <property type="entry name" value="AraC-bd_2"/>
</dbReference>
<evidence type="ECO:0000256" key="3">
    <source>
        <dbReference type="ARBA" id="ARBA00023163"/>
    </source>
</evidence>
<dbReference type="AlphaFoldDB" id="A0A5C8HTH0"/>
<sequence>MFRVLDPMWNRPTNVDYRGRLRGNESWGVHQTLFARTRNCVRHRLVALAATSTALLQHQWERCGMSFTGETPAADHSAAGDLFAMADVMLWGDGAAATEMRIWRGRRLTLYRHRGEGLSLRRDNHHLSDEFSSNLALGFMHDGAMTSASDGETVTQRPGDVSSFRMDRPLEARMESGSYLTYVHVPLRFLESRGIDTRQLNAQGWPACAMCHAIIDLATRIFDEATDEEALVLETGIAEILVGVLALHDSDPHAEDVTQKTRLRATQLIEENYTDVDLDADRIAAALGISRRYLYGLFEGRGASIATMIRDRRAAHAEWLLVNEPSFSIRRIAYLSGFGSEDRLFRTFKQITGESPSSYRRRHTTYDVAAQVRESGYANTLPVAQSPVLPAAQPAAQTAAVPMAQTAAEPMAHVMSADPSFSFGP</sequence>
<dbReference type="InterPro" id="IPR050204">
    <property type="entry name" value="AraC_XylS_family_regulators"/>
</dbReference>
<dbReference type="PANTHER" id="PTHR46796:SF6">
    <property type="entry name" value="ARAC SUBFAMILY"/>
    <property type="match status" value="1"/>
</dbReference>
<keyword evidence="2" id="KW-0238">DNA-binding</keyword>
<reference evidence="5 6" key="1">
    <citation type="submission" date="2019-08" db="EMBL/GenBank/DDBJ databases">
        <authorList>
            <person name="Dong K."/>
        </authorList>
    </citation>
    <scope>NUCLEOTIDE SEQUENCE [LARGE SCALE GENOMIC DNA]</scope>
    <source>
        <strain evidence="5 6">M4-8</strain>
    </source>
</reference>
<name>A0A5C8HTH0_9MICO</name>
<dbReference type="Proteomes" id="UP000321196">
    <property type="component" value="Unassembled WGS sequence"/>
</dbReference>
<dbReference type="OrthoDB" id="9799345at2"/>
<dbReference type="Pfam" id="PF12833">
    <property type="entry name" value="HTH_18"/>
    <property type="match status" value="1"/>
</dbReference>
<evidence type="ECO:0000259" key="4">
    <source>
        <dbReference type="PROSITE" id="PS01124"/>
    </source>
</evidence>
<dbReference type="PROSITE" id="PS01124">
    <property type="entry name" value="HTH_ARAC_FAMILY_2"/>
    <property type="match status" value="1"/>
</dbReference>
<dbReference type="PROSITE" id="PS00041">
    <property type="entry name" value="HTH_ARAC_FAMILY_1"/>
    <property type="match status" value="1"/>
</dbReference>
<evidence type="ECO:0000256" key="1">
    <source>
        <dbReference type="ARBA" id="ARBA00023015"/>
    </source>
</evidence>
<dbReference type="PANTHER" id="PTHR46796">
    <property type="entry name" value="HTH-TYPE TRANSCRIPTIONAL ACTIVATOR RHAS-RELATED"/>
    <property type="match status" value="1"/>
</dbReference>
<proteinExistence type="predicted"/>
<dbReference type="GO" id="GO:0043565">
    <property type="term" value="F:sequence-specific DNA binding"/>
    <property type="evidence" value="ECO:0007669"/>
    <property type="project" value="InterPro"/>
</dbReference>
<evidence type="ECO:0000313" key="6">
    <source>
        <dbReference type="Proteomes" id="UP000321196"/>
    </source>
</evidence>
<dbReference type="EMBL" id="VRSW01000001">
    <property type="protein sequence ID" value="TXK06438.1"/>
    <property type="molecule type" value="Genomic_DNA"/>
</dbReference>
<dbReference type="Pfam" id="PF14525">
    <property type="entry name" value="AraC_binding_2"/>
    <property type="match status" value="1"/>
</dbReference>